<dbReference type="NCBIfam" id="TIGR00778">
    <property type="entry name" value="ahpD_dom"/>
    <property type="match status" value="1"/>
</dbReference>
<dbReference type="EMBL" id="JASCXW010000016">
    <property type="protein sequence ID" value="MDI6453050.1"/>
    <property type="molecule type" value="Genomic_DNA"/>
</dbReference>
<dbReference type="Proteomes" id="UP001431532">
    <property type="component" value="Unassembled WGS sequence"/>
</dbReference>
<accession>A0AAW6U8J2</accession>
<keyword evidence="2" id="KW-0560">Oxidoreductase</keyword>
<gene>
    <name evidence="2" type="ORF">QJ521_05710</name>
</gene>
<feature type="domain" description="Carboxymuconolactone decarboxylase-like" evidence="1">
    <location>
        <begin position="41"/>
        <end position="91"/>
    </location>
</feature>
<dbReference type="Gene3D" id="1.20.1290.10">
    <property type="entry name" value="AhpD-like"/>
    <property type="match status" value="1"/>
</dbReference>
<comment type="caution">
    <text evidence="2">The sequence shown here is derived from an EMBL/GenBank/DDBJ whole genome shotgun (WGS) entry which is preliminary data.</text>
</comment>
<dbReference type="InterPro" id="IPR029032">
    <property type="entry name" value="AhpD-like"/>
</dbReference>
<reference evidence="2" key="1">
    <citation type="submission" date="2023-05" db="EMBL/GenBank/DDBJ databases">
        <title>Mariniplasma microaerophilum sp. nov., a novel anaerobic mollicute isolated from terrestrial mud volcano, Taman Peninsula, Russia.</title>
        <authorList>
            <person name="Khomyakova M.A."/>
            <person name="Merkel A.Y."/>
            <person name="Slobodkin A.I."/>
        </authorList>
    </citation>
    <scope>NUCLEOTIDE SEQUENCE</scope>
    <source>
        <strain evidence="2">M4Ah</strain>
    </source>
</reference>
<keyword evidence="3" id="KW-1185">Reference proteome</keyword>
<dbReference type="InterPro" id="IPR004675">
    <property type="entry name" value="AhpD_core"/>
</dbReference>
<protein>
    <submittedName>
        <fullName evidence="2">Peroxidase-related enzyme</fullName>
    </submittedName>
</protein>
<dbReference type="InterPro" id="IPR003779">
    <property type="entry name" value="CMD-like"/>
</dbReference>
<name>A0AAW6U8J2_9MOLU</name>
<keyword evidence="2" id="KW-0575">Peroxidase</keyword>
<dbReference type="PANTHER" id="PTHR35446:SF2">
    <property type="entry name" value="CARBOXYMUCONOLACTONE DECARBOXYLASE-LIKE DOMAIN-CONTAINING PROTEIN"/>
    <property type="match status" value="1"/>
</dbReference>
<dbReference type="InterPro" id="IPR010195">
    <property type="entry name" value="Uncharacterised_peroxidase-rel"/>
</dbReference>
<proteinExistence type="predicted"/>
<dbReference type="GO" id="GO:0051920">
    <property type="term" value="F:peroxiredoxin activity"/>
    <property type="evidence" value="ECO:0007669"/>
    <property type="project" value="InterPro"/>
</dbReference>
<dbReference type="AlphaFoldDB" id="A0AAW6U8J2"/>
<evidence type="ECO:0000259" key="1">
    <source>
        <dbReference type="Pfam" id="PF02627"/>
    </source>
</evidence>
<dbReference type="PANTHER" id="PTHR35446">
    <property type="entry name" value="SI:CH211-175M2.5"/>
    <property type="match status" value="1"/>
</dbReference>
<dbReference type="NCBIfam" id="TIGR01926">
    <property type="entry name" value="peroxid_rel"/>
    <property type="match status" value="1"/>
</dbReference>
<dbReference type="SUPFAM" id="SSF69118">
    <property type="entry name" value="AhpD-like"/>
    <property type="match status" value="1"/>
</dbReference>
<evidence type="ECO:0000313" key="2">
    <source>
        <dbReference type="EMBL" id="MDI6453050.1"/>
    </source>
</evidence>
<evidence type="ECO:0000313" key="3">
    <source>
        <dbReference type="Proteomes" id="UP001431532"/>
    </source>
</evidence>
<sequence>MAWIKEVSREEDELLKSIYESAEKRTGEKTANVLKVHSQDPKTLEIHMNLYERLMFEEGELSRKEREMIGVVVSKSNECSYCVTHHGQSLAHVTENIELMKKISEDYHLAELSDKELEICKYAEKLTKYPYRMEEEDIIALRSFNLSDLAIFQINQICAYFNYVNRIVFGLGVELE</sequence>
<dbReference type="RefSeq" id="WP_282839479.1">
    <property type="nucleotide sequence ID" value="NZ_JASCXW010000016.1"/>
</dbReference>
<organism evidence="2 3">
    <name type="scientific">Peloplasma aerotolerans</name>
    <dbReference type="NCBI Taxonomy" id="3044389"/>
    <lineage>
        <taxon>Bacteria</taxon>
        <taxon>Bacillati</taxon>
        <taxon>Mycoplasmatota</taxon>
        <taxon>Mollicutes</taxon>
        <taxon>Acholeplasmatales</taxon>
        <taxon>Acholeplasmataceae</taxon>
        <taxon>Peloplasma</taxon>
    </lineage>
</organism>
<dbReference type="Pfam" id="PF02627">
    <property type="entry name" value="CMD"/>
    <property type="match status" value="1"/>
</dbReference>